<keyword evidence="4 8" id="KW-0812">Transmembrane</keyword>
<comment type="subcellular location">
    <subcellularLocation>
        <location evidence="1 8">Cell outer membrane</location>
        <topology evidence="1 8">Multi-pass membrane protein</topology>
    </subcellularLocation>
</comment>
<keyword evidence="5 9" id="KW-0798">TonB box</keyword>
<accession>A0A4R7DBX7</accession>
<name>A0A4R7DBX7_9FLAO</name>
<keyword evidence="7 8" id="KW-0998">Cell outer membrane</keyword>
<dbReference type="Gene3D" id="2.40.170.20">
    <property type="entry name" value="TonB-dependent receptor, beta-barrel domain"/>
    <property type="match status" value="1"/>
</dbReference>
<evidence type="ECO:0000313" key="14">
    <source>
        <dbReference type="Proteomes" id="UP000295274"/>
    </source>
</evidence>
<dbReference type="GO" id="GO:0009279">
    <property type="term" value="C:cell outer membrane"/>
    <property type="evidence" value="ECO:0007669"/>
    <property type="project" value="UniProtKB-SubCell"/>
</dbReference>
<dbReference type="Proteomes" id="UP000295274">
    <property type="component" value="Unassembled WGS sequence"/>
</dbReference>
<dbReference type="InterPro" id="IPR000531">
    <property type="entry name" value="Beta-barrel_TonB"/>
</dbReference>
<dbReference type="Gene3D" id="2.60.40.1120">
    <property type="entry name" value="Carboxypeptidase-like, regulatory domain"/>
    <property type="match status" value="1"/>
</dbReference>
<keyword evidence="6 8" id="KW-0472">Membrane</keyword>
<evidence type="ECO:0000259" key="11">
    <source>
        <dbReference type="Pfam" id="PF00593"/>
    </source>
</evidence>
<evidence type="ECO:0000256" key="9">
    <source>
        <dbReference type="RuleBase" id="RU003357"/>
    </source>
</evidence>
<dbReference type="SUPFAM" id="SSF49464">
    <property type="entry name" value="Carboxypeptidase regulatory domain-like"/>
    <property type="match status" value="1"/>
</dbReference>
<feature type="domain" description="TonB-dependent receptor-like beta-barrel" evidence="11">
    <location>
        <begin position="462"/>
        <end position="909"/>
    </location>
</feature>
<dbReference type="AlphaFoldDB" id="A0A4R7DBX7"/>
<evidence type="ECO:0000256" key="5">
    <source>
        <dbReference type="ARBA" id="ARBA00023077"/>
    </source>
</evidence>
<dbReference type="OrthoDB" id="9803050at2"/>
<evidence type="ECO:0000256" key="8">
    <source>
        <dbReference type="PROSITE-ProRule" id="PRU01360"/>
    </source>
</evidence>
<dbReference type="RefSeq" id="WP_133671521.1">
    <property type="nucleotide sequence ID" value="NZ_SNZW01000011.1"/>
</dbReference>
<dbReference type="InterPro" id="IPR036942">
    <property type="entry name" value="Beta-barrel_TonB_sf"/>
</dbReference>
<sequence length="949" mass="106606">MTKLQNNSCFSQTTIKDILSFVTIRHYKNFLFTLLFFIGIISGHSQDLPNISGQYYATPIEEVIVDFERQTDFKFFFLDEWINGVTVTKTYDNENINNALQSLFEHTSLNFYIEKNSKRIVLLENTIVYDVLPNGFFGSEEITEQNTSSPSKNNAPPPTFYTTNTQVKRNYDVAKVGKSDPNNLQESYRLTGRAINSKTGEPIPDLTIRVKGSNQITVSDTNGNYSLALPAGYNVLSIRAMGIASTDREVIMYNNGNLDLLMEEGLQQLDEVVVEADAFKNVEEAITGSEQIDSEESKNIPLVLGERDILSVAKALPGISSAGEGAMGLNVRGGKTDQNLVLLDDAVIYNPQHFFGIFQALNPFTTKGVDIYKGAIPVEFGGRLSSVFDIRTKNGNVEKFSGEGSIGPVTGNLALEIPLEKEKSSLIIGGRGAYADWILRSLDDESLSNSNASFFDGIVKYHNKINDKNEVKATAYYSRDAFSITSDSLYNYDNRLFSVRWDHRMSDKTNSALIVDNSNYGFGIDFDGESNSDFKLDYSINETELKYKLRTGLNDKNTLDYGISAKYYSVNPGNIEPDGSESDISEFAIDKEQAVEGALFIGDEITVNDKLSVNLGVRYAFFAALGEATQRTYDEGMPKNESTVQDTIAYSSGENIKTYGGPEARVSVRYLFTPDFSVKASLNNSYQFLHTLSNNTTISPIDTWKLSDLNIDAQKGYQASLGFYKNFKENEYELSIEGYYKKMENVLDFKTGANLFLNENVETQVLQGDGKAYGVEFLLKKKSGDLNGWLSYTYSRSLYRFDSEFSEERINNGEFFPSNFDKPHDVSVITNYRFTKRYSISANFVYQTGRPITYPVGTFRFNNADFVAFSDRNKFRIPDFYRLDLGLNIEGNHKKNKLAHSFVTISVYNVLGRNNPYSVFFVTDNGEVKALQSSIFSIPIPSITYNFKF</sequence>
<evidence type="ECO:0000256" key="1">
    <source>
        <dbReference type="ARBA" id="ARBA00004571"/>
    </source>
</evidence>
<dbReference type="Gene3D" id="2.170.130.10">
    <property type="entry name" value="TonB-dependent receptor, plug domain"/>
    <property type="match status" value="1"/>
</dbReference>
<protein>
    <submittedName>
        <fullName evidence="13">TonB-dependent receptor-like protein</fullName>
    </submittedName>
</protein>
<feature type="region of interest" description="Disordered" evidence="10">
    <location>
        <begin position="142"/>
        <end position="162"/>
    </location>
</feature>
<dbReference type="Pfam" id="PF13715">
    <property type="entry name" value="CarbopepD_reg_2"/>
    <property type="match status" value="1"/>
</dbReference>
<feature type="domain" description="TonB-dependent receptor plug" evidence="12">
    <location>
        <begin position="306"/>
        <end position="382"/>
    </location>
</feature>
<evidence type="ECO:0000259" key="12">
    <source>
        <dbReference type="Pfam" id="PF07715"/>
    </source>
</evidence>
<comment type="similarity">
    <text evidence="8 9">Belongs to the TonB-dependent receptor family.</text>
</comment>
<dbReference type="EMBL" id="SNZW01000011">
    <property type="protein sequence ID" value="TDS18899.1"/>
    <property type="molecule type" value="Genomic_DNA"/>
</dbReference>
<evidence type="ECO:0000256" key="7">
    <source>
        <dbReference type="ARBA" id="ARBA00023237"/>
    </source>
</evidence>
<keyword evidence="14" id="KW-1185">Reference proteome</keyword>
<dbReference type="InterPro" id="IPR008969">
    <property type="entry name" value="CarboxyPept-like_regulatory"/>
</dbReference>
<feature type="compositionally biased region" description="Polar residues" evidence="10">
    <location>
        <begin position="144"/>
        <end position="162"/>
    </location>
</feature>
<evidence type="ECO:0000256" key="10">
    <source>
        <dbReference type="SAM" id="MobiDB-lite"/>
    </source>
</evidence>
<dbReference type="SUPFAM" id="SSF56935">
    <property type="entry name" value="Porins"/>
    <property type="match status" value="1"/>
</dbReference>
<dbReference type="InterPro" id="IPR037066">
    <property type="entry name" value="Plug_dom_sf"/>
</dbReference>
<dbReference type="InterPro" id="IPR039426">
    <property type="entry name" value="TonB-dep_rcpt-like"/>
</dbReference>
<dbReference type="PROSITE" id="PS52016">
    <property type="entry name" value="TONB_DEPENDENT_REC_3"/>
    <property type="match status" value="1"/>
</dbReference>
<proteinExistence type="inferred from homology"/>
<dbReference type="InterPro" id="IPR012910">
    <property type="entry name" value="Plug_dom"/>
</dbReference>
<evidence type="ECO:0000256" key="2">
    <source>
        <dbReference type="ARBA" id="ARBA00022448"/>
    </source>
</evidence>
<keyword evidence="2 8" id="KW-0813">Transport</keyword>
<evidence type="ECO:0000256" key="4">
    <source>
        <dbReference type="ARBA" id="ARBA00022692"/>
    </source>
</evidence>
<keyword evidence="3 8" id="KW-1134">Transmembrane beta strand</keyword>
<keyword evidence="13" id="KW-0675">Receptor</keyword>
<organism evidence="13 14">
    <name type="scientific">Maribacter caenipelagi</name>
    <dbReference type="NCBI Taxonomy" id="1447781"/>
    <lineage>
        <taxon>Bacteria</taxon>
        <taxon>Pseudomonadati</taxon>
        <taxon>Bacteroidota</taxon>
        <taxon>Flavobacteriia</taxon>
        <taxon>Flavobacteriales</taxon>
        <taxon>Flavobacteriaceae</taxon>
        <taxon>Maribacter</taxon>
    </lineage>
</organism>
<dbReference type="Pfam" id="PF00593">
    <property type="entry name" value="TonB_dep_Rec_b-barrel"/>
    <property type="match status" value="1"/>
</dbReference>
<evidence type="ECO:0000256" key="6">
    <source>
        <dbReference type="ARBA" id="ARBA00023136"/>
    </source>
</evidence>
<comment type="caution">
    <text evidence="13">The sequence shown here is derived from an EMBL/GenBank/DDBJ whole genome shotgun (WGS) entry which is preliminary data.</text>
</comment>
<evidence type="ECO:0000256" key="3">
    <source>
        <dbReference type="ARBA" id="ARBA00022452"/>
    </source>
</evidence>
<dbReference type="Pfam" id="PF07715">
    <property type="entry name" value="Plug"/>
    <property type="match status" value="1"/>
</dbReference>
<reference evidence="13 14" key="1">
    <citation type="submission" date="2019-03" db="EMBL/GenBank/DDBJ databases">
        <title>Genomic Encyclopedia of Type Strains, Phase III (KMG-III): the genomes of soil and plant-associated and newly described type strains.</title>
        <authorList>
            <person name="Whitman W."/>
        </authorList>
    </citation>
    <scope>NUCLEOTIDE SEQUENCE [LARGE SCALE GENOMIC DNA]</scope>
    <source>
        <strain evidence="13 14">CECT 8455</strain>
    </source>
</reference>
<evidence type="ECO:0000313" key="13">
    <source>
        <dbReference type="EMBL" id="TDS18899.1"/>
    </source>
</evidence>
<gene>
    <name evidence="13" type="ORF">DFQ03_0611</name>
</gene>